<dbReference type="GeneID" id="8683758"/>
<dbReference type="OrthoDB" id="668at10239"/>
<gene>
    <name evidence="1" type="primary">orf00217</name>
</gene>
<proteinExistence type="predicted"/>
<evidence type="ECO:0000313" key="1">
    <source>
        <dbReference type="EMBL" id="ACO94415.1"/>
    </source>
</evidence>
<dbReference type="EMBL" id="FJ373894">
    <property type="protein sequence ID" value="ACO94415.1"/>
    <property type="molecule type" value="Genomic_DNA"/>
</dbReference>
<keyword evidence="2" id="KW-1185">Reference proteome</keyword>
<accession>C8XUT5</accession>
<dbReference type="Proteomes" id="UP000002614">
    <property type="component" value="Segment"/>
</dbReference>
<dbReference type="KEGG" id="vg:8683758"/>
<sequence length="593" mass="65061">MATQTVPSLDVRAFEYLIKKRMKADPTFKDYDFEGSGLSAIVRILASDANSIGFMQNMLNGESHLHSAQQRSNVGLAAGFLSYTPHNHQAAFLYANVTVTPYDASTAPDTIVMDRRAMFIGAKDGKSYNFTVDQPVSASLVDGSYKFENIKLVQGNWLYKSYDVEGSAISTYVIPSSSVDINHMVVQVQESETSDVRSTFSRYVSPFDLSQYAQLYFVELGLDGMYTFEFGDGYICKRVEDGNVVYLQYLETSGADGNDITALSSASSIGGFNLVDVELVSERSSGGTDPESIEDIKRLAPLAYQAEGAAVAEVDYAVLAERLFSNVSRAKAYGGDTLSPPDSGYVYIAVVPSVGETLSDAEKADIVATLDKYNVGTITPKIVDAELTYVDVTTRVFWDPTSTAYTEEQLKTVVKNGVVNWGLGNLEGFDELFDKEQLQSAITDMDRSIASNIASVKYKRHFKPDYGVLDSFTFDYGRSIASGSVRISGFKPLPAEVDFTYYMRDVSGVLNMYKVSTADTTKEYLVQAVGTVDYVNGVVELQRITVSNYNTEGVTIIVSPDGLDQNIQATQNQVLRIGAVTVEPEVRYVQRSQ</sequence>
<reference evidence="1 2" key="1">
    <citation type="journal article" date="2011" name="Virol. J.">
        <title>A Shigella boydii bacteriophage which resembles Salmonella phage ViI.</title>
        <authorList>
            <person name="Anany H."/>
            <person name="Lingohr E.J."/>
            <person name="Villegas A."/>
            <person name="Ackermann H.W."/>
            <person name="She Y.M."/>
            <person name="Griffiths M.W."/>
            <person name="Kropinski A.M."/>
        </authorList>
    </citation>
    <scope>NUCLEOTIDE SEQUENCE [LARGE SCALE GENOMIC DNA]</scope>
</reference>
<organism evidence="1 2">
    <name type="scientific">Shigella phage Ag3</name>
    <dbReference type="NCBI Taxonomy" id="637730"/>
    <lineage>
        <taxon>Viruses</taxon>
        <taxon>Duplodnaviria</taxon>
        <taxon>Heunggongvirae</taxon>
        <taxon>Uroviricota</taxon>
        <taxon>Caudoviricetes</taxon>
        <taxon>Pantevenvirales</taxon>
        <taxon>Ackermannviridae</taxon>
        <taxon>Aglimvirinae</taxon>
        <taxon>Agtrevirus</taxon>
        <taxon>Agtrevirus AG3</taxon>
    </lineage>
</organism>
<evidence type="ECO:0000313" key="2">
    <source>
        <dbReference type="Proteomes" id="UP000002614"/>
    </source>
</evidence>
<dbReference type="Gene3D" id="3.30.300.200">
    <property type="match status" value="1"/>
</dbReference>
<protein>
    <submittedName>
        <fullName evidence="1">Gp6 baseplate wedge subunit</fullName>
    </submittedName>
</protein>
<dbReference type="RefSeq" id="YP_003358668.1">
    <property type="nucleotide sequence ID" value="NC_013693.1"/>
</dbReference>
<name>C8XUT5_9CAUD</name>